<dbReference type="EMBL" id="BHXC01000006">
    <property type="protein sequence ID" value="GCB89645.1"/>
    <property type="molecule type" value="Genomic_DNA"/>
</dbReference>
<organism evidence="1 2">
    <name type="scientific">Streptomyces noursei</name>
    <name type="common">Streptomyces albulus</name>
    <dbReference type="NCBI Taxonomy" id="1971"/>
    <lineage>
        <taxon>Bacteria</taxon>
        <taxon>Bacillati</taxon>
        <taxon>Actinomycetota</taxon>
        <taxon>Actinomycetes</taxon>
        <taxon>Kitasatosporales</taxon>
        <taxon>Streptomycetaceae</taxon>
        <taxon>Streptomyces</taxon>
    </lineage>
</organism>
<evidence type="ECO:0000313" key="2">
    <source>
        <dbReference type="Proteomes" id="UP000288351"/>
    </source>
</evidence>
<dbReference type="RefSeq" id="WP_016573539.1">
    <property type="nucleotide sequence ID" value="NZ_CP026094.1"/>
</dbReference>
<accession>A0A401QW73</accession>
<sequence>MGAVAFAVGAATALAVATPWEHQPQETVSSKAGAQSIPQTREDLITAWTAELDKAGKAKPDGWELLTTGEIRGRYIHQQTVNTPEADDIDPGFAGPQSGDVWTTGPAQMLATAAGAALTGSAVVWAARRRKSDTAAE</sequence>
<name>A0A401QW73_STRNR</name>
<reference evidence="1 2" key="1">
    <citation type="journal article" date="2019" name="Microbiol. Resour. Announc.">
        <title>Draft Genome Sequence of the Most Traditional epsilon-Poly-l-Lysine Producer, Streptomyces albulus NBRC14147.</title>
        <authorList>
            <person name="Yamanaka K."/>
            <person name="Hamano Y."/>
        </authorList>
    </citation>
    <scope>NUCLEOTIDE SEQUENCE [LARGE SCALE GENOMIC DNA]</scope>
    <source>
        <strain evidence="1 2">NBRC 14147</strain>
    </source>
</reference>
<proteinExistence type="predicted"/>
<protein>
    <submittedName>
        <fullName evidence="1">Uncharacterized protein</fullName>
    </submittedName>
</protein>
<dbReference type="AlphaFoldDB" id="A0A401QW73"/>
<dbReference type="Proteomes" id="UP000288351">
    <property type="component" value="Unassembled WGS sequence"/>
</dbReference>
<comment type="caution">
    <text evidence="1">The sequence shown here is derived from an EMBL/GenBank/DDBJ whole genome shotgun (WGS) entry which is preliminary data.</text>
</comment>
<evidence type="ECO:0000313" key="1">
    <source>
        <dbReference type="EMBL" id="GCB89645.1"/>
    </source>
</evidence>
<gene>
    <name evidence="1" type="ORF">SALB_02333</name>
</gene>